<dbReference type="InterPro" id="IPR000644">
    <property type="entry name" value="CBS_dom"/>
</dbReference>
<feature type="domain" description="CBS" evidence="3">
    <location>
        <begin position="7"/>
        <end position="70"/>
    </location>
</feature>
<keyword evidence="5" id="KW-1185">Reference proteome</keyword>
<dbReference type="InterPro" id="IPR051257">
    <property type="entry name" value="Diverse_CBS-Domain"/>
</dbReference>
<dbReference type="Pfam" id="PF00571">
    <property type="entry name" value="CBS"/>
    <property type="match status" value="2"/>
</dbReference>
<comment type="caution">
    <text evidence="4">The sequence shown here is derived from an EMBL/GenBank/DDBJ whole genome shotgun (WGS) entry which is preliminary data.</text>
</comment>
<dbReference type="SUPFAM" id="SSF54631">
    <property type="entry name" value="CBS-domain pair"/>
    <property type="match status" value="1"/>
</dbReference>
<dbReference type="SMART" id="SM00116">
    <property type="entry name" value="CBS"/>
    <property type="match status" value="2"/>
</dbReference>
<keyword evidence="1 2" id="KW-0129">CBS domain</keyword>
<dbReference type="RefSeq" id="WP_098482655.1">
    <property type="nucleotide sequence ID" value="NZ_PDJI01000004.1"/>
</dbReference>
<accession>A0A2A9EJE9</accession>
<dbReference type="CDD" id="cd04623">
    <property type="entry name" value="CBS_pair_bac_euk"/>
    <property type="match status" value="1"/>
</dbReference>
<gene>
    <name evidence="4" type="ORF">ATJ97_0847</name>
</gene>
<dbReference type="EMBL" id="PDJI01000004">
    <property type="protein sequence ID" value="PFG38370.1"/>
    <property type="molecule type" value="Genomic_DNA"/>
</dbReference>
<dbReference type="Proteomes" id="UP000222106">
    <property type="component" value="Unassembled WGS sequence"/>
</dbReference>
<dbReference type="PANTHER" id="PTHR43080">
    <property type="entry name" value="CBS DOMAIN-CONTAINING PROTEIN CBSX3, MITOCHONDRIAL"/>
    <property type="match status" value="1"/>
</dbReference>
<evidence type="ECO:0000256" key="2">
    <source>
        <dbReference type="PROSITE-ProRule" id="PRU00703"/>
    </source>
</evidence>
<reference evidence="4 5" key="1">
    <citation type="submission" date="2017-10" db="EMBL/GenBank/DDBJ databases">
        <title>Sequencing the genomes of 1000 actinobacteria strains.</title>
        <authorList>
            <person name="Klenk H.-P."/>
        </authorList>
    </citation>
    <scope>NUCLEOTIDE SEQUENCE [LARGE SCALE GENOMIC DNA]</scope>
    <source>
        <strain evidence="4 5">DSM 21838</strain>
    </source>
</reference>
<name>A0A2A9EJE9_9MICO</name>
<evidence type="ECO:0000313" key="5">
    <source>
        <dbReference type="Proteomes" id="UP000222106"/>
    </source>
</evidence>
<feature type="domain" description="CBS" evidence="3">
    <location>
        <begin position="76"/>
        <end position="132"/>
    </location>
</feature>
<dbReference type="Gene3D" id="3.10.580.10">
    <property type="entry name" value="CBS-domain"/>
    <property type="match status" value="1"/>
</dbReference>
<proteinExistence type="predicted"/>
<sequence length="148" mass="16434">MRISDVLRRKGDDVVTIRRDATVADLLDLLVSHRIGAVVVSDKDGQVDGIVSERDVIVHLRRATVPPLDEKVGAIMTTEVTVCSPDDDTESLARTMTDRRVRHLPVVVDGRLAGIVSIGDIVKQRLDELQDERDQLVDYVQQGRPAPY</sequence>
<dbReference type="InterPro" id="IPR046342">
    <property type="entry name" value="CBS_dom_sf"/>
</dbReference>
<evidence type="ECO:0000259" key="3">
    <source>
        <dbReference type="PROSITE" id="PS51371"/>
    </source>
</evidence>
<dbReference type="InterPro" id="IPR044725">
    <property type="entry name" value="CBSX3_CBS_dom"/>
</dbReference>
<dbReference type="AlphaFoldDB" id="A0A2A9EJE9"/>
<dbReference type="OrthoDB" id="9807125at2"/>
<dbReference type="PROSITE" id="PS51371">
    <property type="entry name" value="CBS"/>
    <property type="match status" value="2"/>
</dbReference>
<evidence type="ECO:0000256" key="1">
    <source>
        <dbReference type="ARBA" id="ARBA00023122"/>
    </source>
</evidence>
<protein>
    <submittedName>
        <fullName evidence="4">CBS domain protein</fullName>
    </submittedName>
</protein>
<dbReference type="PANTHER" id="PTHR43080:SF2">
    <property type="entry name" value="CBS DOMAIN-CONTAINING PROTEIN"/>
    <property type="match status" value="1"/>
</dbReference>
<evidence type="ECO:0000313" key="4">
    <source>
        <dbReference type="EMBL" id="PFG38370.1"/>
    </source>
</evidence>
<organism evidence="4 5">
    <name type="scientific">Georgenia soli</name>
    <dbReference type="NCBI Taxonomy" id="638953"/>
    <lineage>
        <taxon>Bacteria</taxon>
        <taxon>Bacillati</taxon>
        <taxon>Actinomycetota</taxon>
        <taxon>Actinomycetes</taxon>
        <taxon>Micrococcales</taxon>
        <taxon>Bogoriellaceae</taxon>
        <taxon>Georgenia</taxon>
    </lineage>
</organism>